<dbReference type="SMART" id="SM00420">
    <property type="entry name" value="HTH_DEOR"/>
    <property type="match status" value="1"/>
</dbReference>
<protein>
    <recommendedName>
        <fullName evidence="1">Lactose phosphotransferase system repressor</fullName>
    </recommendedName>
</protein>
<dbReference type="InterPro" id="IPR014036">
    <property type="entry name" value="DeoR-like_C"/>
</dbReference>
<accession>A0A3M0G4U6</accession>
<dbReference type="GO" id="GO:0003677">
    <property type="term" value="F:DNA binding"/>
    <property type="evidence" value="ECO:0007669"/>
    <property type="project" value="UniProtKB-KW"/>
</dbReference>
<dbReference type="EMBL" id="REFW01000002">
    <property type="protein sequence ID" value="RMB59895.1"/>
    <property type="molecule type" value="Genomic_DNA"/>
</dbReference>
<dbReference type="InterPro" id="IPR011991">
    <property type="entry name" value="ArsR-like_HTH"/>
</dbReference>
<keyword evidence="3" id="KW-0805">Transcription regulation</keyword>
<dbReference type="PRINTS" id="PR00037">
    <property type="entry name" value="HTHLACR"/>
</dbReference>
<dbReference type="InterPro" id="IPR037171">
    <property type="entry name" value="NagB/RpiA_transferase-like"/>
</dbReference>
<sequence length="253" mass="27426">MTMLKTVRHETLLQLLHAQGSASVNEIAEHLNTSSATARRDLAELERQSLVERTWGGVRLVTDVDDPFQEALMSQGAAKRRIGAAAADLVPDGATVILDIGTTVHHVARELADRDITVLTASLPTFEVLRTVGRANIILLGGSWSEKYQCFTGSTVTDVLEHQQADIAFLGCSGLSDSGRIRDTSYPQSSIKRAILAASSHTWLLADAKKFPGKGGISPFEVDRLDGIITDSTDLATPLIEKCRNHDTEIRIV</sequence>
<keyword evidence="2" id="KW-0678">Repressor</keyword>
<evidence type="ECO:0000256" key="3">
    <source>
        <dbReference type="ARBA" id="ARBA00023015"/>
    </source>
</evidence>
<evidence type="ECO:0000313" key="8">
    <source>
        <dbReference type="EMBL" id="RMB59895.1"/>
    </source>
</evidence>
<dbReference type="Proteomes" id="UP000275256">
    <property type="component" value="Unassembled WGS sequence"/>
</dbReference>
<dbReference type="AlphaFoldDB" id="A0A3M0G4U6"/>
<reference evidence="8 9" key="1">
    <citation type="submission" date="2018-10" db="EMBL/GenBank/DDBJ databases">
        <title>Tessaracoccus antarcticuss sp. nov., isolated from sediment.</title>
        <authorList>
            <person name="Zhou L.Y."/>
            <person name="Du Z.J."/>
        </authorList>
    </citation>
    <scope>NUCLEOTIDE SEQUENCE [LARGE SCALE GENOMIC DNA]</scope>
    <source>
        <strain evidence="8 9">JDX10</strain>
    </source>
</reference>
<evidence type="ECO:0000256" key="2">
    <source>
        <dbReference type="ARBA" id="ARBA00022491"/>
    </source>
</evidence>
<dbReference type="SMART" id="SM01134">
    <property type="entry name" value="DeoRC"/>
    <property type="match status" value="1"/>
</dbReference>
<dbReference type="InterPro" id="IPR018356">
    <property type="entry name" value="Tscrpt_reg_HTH_DeoR_CS"/>
</dbReference>
<evidence type="ECO:0000256" key="1">
    <source>
        <dbReference type="ARBA" id="ARBA00021390"/>
    </source>
</evidence>
<dbReference type="PROSITE" id="PS51000">
    <property type="entry name" value="HTH_DEOR_2"/>
    <property type="match status" value="1"/>
</dbReference>
<evidence type="ECO:0000256" key="6">
    <source>
        <dbReference type="ARBA" id="ARBA00024937"/>
    </source>
</evidence>
<dbReference type="Gene3D" id="1.10.10.10">
    <property type="entry name" value="Winged helix-like DNA-binding domain superfamily/Winged helix DNA-binding domain"/>
    <property type="match status" value="1"/>
</dbReference>
<comment type="caution">
    <text evidence="8">The sequence shown here is derived from an EMBL/GenBank/DDBJ whole genome shotgun (WGS) entry which is preliminary data.</text>
</comment>
<dbReference type="PROSITE" id="PS00894">
    <property type="entry name" value="HTH_DEOR_1"/>
    <property type="match status" value="1"/>
</dbReference>
<gene>
    <name evidence="8" type="ORF">EAX62_09160</name>
</gene>
<dbReference type="PANTHER" id="PTHR30363">
    <property type="entry name" value="HTH-TYPE TRANSCRIPTIONAL REGULATOR SRLR-RELATED"/>
    <property type="match status" value="1"/>
</dbReference>
<dbReference type="SUPFAM" id="SSF46785">
    <property type="entry name" value="Winged helix' DNA-binding domain"/>
    <property type="match status" value="1"/>
</dbReference>
<feature type="domain" description="HTH deoR-type" evidence="7">
    <location>
        <begin position="5"/>
        <end position="60"/>
    </location>
</feature>
<proteinExistence type="predicted"/>
<evidence type="ECO:0000256" key="5">
    <source>
        <dbReference type="ARBA" id="ARBA00023163"/>
    </source>
</evidence>
<dbReference type="InterPro" id="IPR036388">
    <property type="entry name" value="WH-like_DNA-bd_sf"/>
</dbReference>
<dbReference type="InterPro" id="IPR050313">
    <property type="entry name" value="Carb_Metab_HTH_regulators"/>
</dbReference>
<keyword evidence="5" id="KW-0804">Transcription</keyword>
<evidence type="ECO:0000313" key="9">
    <source>
        <dbReference type="Proteomes" id="UP000275256"/>
    </source>
</evidence>
<keyword evidence="4" id="KW-0238">DNA-binding</keyword>
<name>A0A3M0G4U6_9ACTN</name>
<dbReference type="SUPFAM" id="SSF100950">
    <property type="entry name" value="NagB/RpiA/CoA transferase-like"/>
    <property type="match status" value="1"/>
</dbReference>
<evidence type="ECO:0000259" key="7">
    <source>
        <dbReference type="PROSITE" id="PS51000"/>
    </source>
</evidence>
<dbReference type="InterPro" id="IPR036390">
    <property type="entry name" value="WH_DNA-bd_sf"/>
</dbReference>
<evidence type="ECO:0000256" key="4">
    <source>
        <dbReference type="ARBA" id="ARBA00023125"/>
    </source>
</evidence>
<dbReference type="GO" id="GO:0003700">
    <property type="term" value="F:DNA-binding transcription factor activity"/>
    <property type="evidence" value="ECO:0007669"/>
    <property type="project" value="InterPro"/>
</dbReference>
<dbReference type="Pfam" id="PF08220">
    <property type="entry name" value="HTH_DeoR"/>
    <property type="match status" value="1"/>
</dbReference>
<dbReference type="CDD" id="cd00090">
    <property type="entry name" value="HTH_ARSR"/>
    <property type="match status" value="1"/>
</dbReference>
<dbReference type="InterPro" id="IPR001034">
    <property type="entry name" value="DeoR_HTH"/>
</dbReference>
<organism evidence="8 9">
    <name type="scientific">Tessaracoccus antarcticus</name>
    <dbReference type="NCBI Taxonomy" id="2479848"/>
    <lineage>
        <taxon>Bacteria</taxon>
        <taxon>Bacillati</taxon>
        <taxon>Actinomycetota</taxon>
        <taxon>Actinomycetes</taxon>
        <taxon>Propionibacteriales</taxon>
        <taxon>Propionibacteriaceae</taxon>
        <taxon>Tessaracoccus</taxon>
    </lineage>
</organism>
<dbReference type="Pfam" id="PF00455">
    <property type="entry name" value="DeoRC"/>
    <property type="match status" value="1"/>
</dbReference>
<comment type="function">
    <text evidence="6">Repressor of the lactose catabolism operon. Galactose-6-phosphate is the inducer.</text>
</comment>
<dbReference type="Gene3D" id="3.40.50.1360">
    <property type="match status" value="1"/>
</dbReference>
<dbReference type="PANTHER" id="PTHR30363:SF4">
    <property type="entry name" value="GLYCEROL-3-PHOSPHATE REGULON REPRESSOR"/>
    <property type="match status" value="1"/>
</dbReference>
<keyword evidence="9" id="KW-1185">Reference proteome</keyword>